<dbReference type="PROSITE" id="PS51192">
    <property type="entry name" value="HELICASE_ATP_BIND_1"/>
    <property type="match status" value="1"/>
</dbReference>
<feature type="compositionally biased region" description="Pro residues" evidence="1">
    <location>
        <begin position="500"/>
        <end position="511"/>
    </location>
</feature>
<keyword evidence="3" id="KW-0067">ATP-binding</keyword>
<dbReference type="GO" id="GO:0016787">
    <property type="term" value="F:hydrolase activity"/>
    <property type="evidence" value="ECO:0007669"/>
    <property type="project" value="InterPro"/>
</dbReference>
<protein>
    <submittedName>
        <fullName evidence="3">Superfamily II DNA or RNA helicase</fullName>
    </submittedName>
</protein>
<dbReference type="PANTHER" id="PTHR47396:SF2">
    <property type="entry name" value="HELICASE ATP-BINDING DOMAIN-CONTAINING PROTEIN"/>
    <property type="match status" value="1"/>
</dbReference>
<name>A0A7X0D627_9ACTN</name>
<dbReference type="InterPro" id="IPR050742">
    <property type="entry name" value="Helicase_Restrict-Modif_Enz"/>
</dbReference>
<feature type="region of interest" description="Disordered" evidence="1">
    <location>
        <begin position="498"/>
        <end position="519"/>
    </location>
</feature>
<dbReference type="Gene3D" id="3.40.50.300">
    <property type="entry name" value="P-loop containing nucleotide triphosphate hydrolases"/>
    <property type="match status" value="2"/>
</dbReference>
<dbReference type="PANTHER" id="PTHR47396">
    <property type="entry name" value="TYPE I RESTRICTION ENZYME ECOKI R PROTEIN"/>
    <property type="match status" value="1"/>
</dbReference>
<dbReference type="GO" id="GO:0004386">
    <property type="term" value="F:helicase activity"/>
    <property type="evidence" value="ECO:0007669"/>
    <property type="project" value="UniProtKB-KW"/>
</dbReference>
<comment type="caution">
    <text evidence="3">The sequence shown here is derived from an EMBL/GenBank/DDBJ whole genome shotgun (WGS) entry which is preliminary data.</text>
</comment>
<evidence type="ECO:0000313" key="4">
    <source>
        <dbReference type="Proteomes" id="UP000546642"/>
    </source>
</evidence>
<dbReference type="GO" id="GO:0005829">
    <property type="term" value="C:cytosol"/>
    <property type="evidence" value="ECO:0007669"/>
    <property type="project" value="TreeGrafter"/>
</dbReference>
<gene>
    <name evidence="3" type="ORF">HNR23_002938</name>
</gene>
<reference evidence="3 4" key="1">
    <citation type="submission" date="2020-08" db="EMBL/GenBank/DDBJ databases">
        <title>Sequencing the genomes of 1000 actinobacteria strains.</title>
        <authorList>
            <person name="Klenk H.-P."/>
        </authorList>
    </citation>
    <scope>NUCLEOTIDE SEQUENCE [LARGE SCALE GENOMIC DNA]</scope>
    <source>
        <strain evidence="3 4">DSM 46659</strain>
    </source>
</reference>
<organism evidence="3 4">
    <name type="scientific">Nocardiopsis mwathae</name>
    <dbReference type="NCBI Taxonomy" id="1472723"/>
    <lineage>
        <taxon>Bacteria</taxon>
        <taxon>Bacillati</taxon>
        <taxon>Actinomycetota</taxon>
        <taxon>Actinomycetes</taxon>
        <taxon>Streptosporangiales</taxon>
        <taxon>Nocardiopsidaceae</taxon>
        <taxon>Nocardiopsis</taxon>
    </lineage>
</organism>
<evidence type="ECO:0000256" key="1">
    <source>
        <dbReference type="SAM" id="MobiDB-lite"/>
    </source>
</evidence>
<feature type="domain" description="Helicase ATP-binding" evidence="2">
    <location>
        <begin position="33"/>
        <end position="196"/>
    </location>
</feature>
<dbReference type="GO" id="GO:0005524">
    <property type="term" value="F:ATP binding"/>
    <property type="evidence" value="ECO:0007669"/>
    <property type="project" value="InterPro"/>
</dbReference>
<evidence type="ECO:0000259" key="2">
    <source>
        <dbReference type="PROSITE" id="PS51192"/>
    </source>
</evidence>
<keyword evidence="3" id="KW-0378">Hydrolase</keyword>
<sequence>MINGQALCPQCNLKKGVGSMGVELRNWQQEALDRFLGRREDFLTVATPGAGKTTFAITAATKLITLGEVRRIIVVVPTAHLRSQWAASATRLGIQLDYRFSNAAAVIASDYDGVVVTYQTVATTPDLWRRLCSDPRNPTLVVFDEIHHAGDHEDQAWGVALKHAFEPAARRLLLSGTPFRTDQRPIPFVTYNGENRAVPSYNYDYGMALQDGSVVRPIVFPAMDGESKWKRAGEMTTTSVALADTDDKTVPPALRAALAAEGEWIPSVLKEADEALRKAREDTPDAGGLVIASDQQSAYAYQAILTKITGEEAAIAVSDNPEASQVIDNFSASTSRWIVAVQMVSEGVDILRLTVGVYASRIRTQLFFTQVVGRFVRLRGENDETCARLFIPSIEPLLSFAKDIEKTVDAVIAEEEEKIRDTQRESDEGGSGSTLFPEVEVVGSSAAVHHATIANGESITTAEKVYAEKVLSFAGSGLPRNITPEAVALILKVGGAMAPTPDPAQPEPSPKPLTKQKEDVRRVIRRKVGKLNVLTGRPHQHIHADMNRMFGGPITAATL</sequence>
<dbReference type="Proteomes" id="UP000546642">
    <property type="component" value="Unassembled WGS sequence"/>
</dbReference>
<dbReference type="EMBL" id="JACHDS010000001">
    <property type="protein sequence ID" value="MBB6172878.1"/>
    <property type="molecule type" value="Genomic_DNA"/>
</dbReference>
<dbReference type="Pfam" id="PF04851">
    <property type="entry name" value="ResIII"/>
    <property type="match status" value="1"/>
</dbReference>
<dbReference type="InterPro" id="IPR027417">
    <property type="entry name" value="P-loop_NTPase"/>
</dbReference>
<dbReference type="SUPFAM" id="SSF52540">
    <property type="entry name" value="P-loop containing nucleoside triphosphate hydrolases"/>
    <property type="match status" value="2"/>
</dbReference>
<dbReference type="InterPro" id="IPR014001">
    <property type="entry name" value="Helicase_ATP-bd"/>
</dbReference>
<evidence type="ECO:0000313" key="3">
    <source>
        <dbReference type="EMBL" id="MBB6172878.1"/>
    </source>
</evidence>
<proteinExistence type="predicted"/>
<dbReference type="SMART" id="SM00487">
    <property type="entry name" value="DEXDc"/>
    <property type="match status" value="1"/>
</dbReference>
<keyword evidence="4" id="KW-1185">Reference proteome</keyword>
<dbReference type="InterPro" id="IPR006935">
    <property type="entry name" value="Helicase/UvrB_N"/>
</dbReference>
<keyword evidence="3" id="KW-0347">Helicase</keyword>
<dbReference type="GO" id="GO:0003677">
    <property type="term" value="F:DNA binding"/>
    <property type="evidence" value="ECO:0007669"/>
    <property type="project" value="InterPro"/>
</dbReference>
<dbReference type="AlphaFoldDB" id="A0A7X0D627"/>
<keyword evidence="3" id="KW-0547">Nucleotide-binding</keyword>
<accession>A0A7X0D627</accession>